<accession>A0A7R9SZZ9</accession>
<reference evidence="1" key="1">
    <citation type="submission" date="2021-01" db="EMBL/GenBank/DDBJ databases">
        <authorList>
            <person name="Corre E."/>
            <person name="Pelletier E."/>
            <person name="Niang G."/>
            <person name="Scheremetjew M."/>
            <person name="Finn R."/>
            <person name="Kale V."/>
            <person name="Holt S."/>
            <person name="Cochrane G."/>
            <person name="Meng A."/>
            <person name="Brown T."/>
            <person name="Cohen L."/>
        </authorList>
    </citation>
    <scope>NUCLEOTIDE SEQUENCE</scope>
    <source>
        <strain evidence="1">Clade-A-BCC118000</strain>
    </source>
</reference>
<sequence>MRDDAPSKAPREDYVVVDLPLELTDLPGDALKFEDLDTRTPKLRTIDGARYVGRYELTCGEQLVVGFDGDDALEARVLAKTERRLKFTPA</sequence>
<organism evidence="1">
    <name type="scientific">Ostreococcus sp. 'lucimarinus'</name>
    <dbReference type="NCBI Taxonomy" id="242159"/>
    <lineage>
        <taxon>Eukaryota</taxon>
        <taxon>Viridiplantae</taxon>
        <taxon>Chlorophyta</taxon>
        <taxon>Mamiellophyceae</taxon>
        <taxon>Mamiellales</taxon>
        <taxon>Bathycoccaceae</taxon>
        <taxon>Ostreococcus</taxon>
    </lineage>
</organism>
<name>A0A7R9SZZ9_9CHLO</name>
<evidence type="ECO:0008006" key="2">
    <source>
        <dbReference type="Google" id="ProtNLM"/>
    </source>
</evidence>
<dbReference type="EMBL" id="HBDX01001363">
    <property type="protein sequence ID" value="CAD8220467.1"/>
    <property type="molecule type" value="Transcribed_RNA"/>
</dbReference>
<proteinExistence type="predicted"/>
<protein>
    <recommendedName>
        <fullName evidence="2">Transcription factor TFIIIC triple barrel domain-containing protein</fullName>
    </recommendedName>
</protein>
<gene>
    <name evidence="1" type="ORF">OLUC0939_LOCUS1186</name>
</gene>
<dbReference type="Gene3D" id="2.60.40.4370">
    <property type="match status" value="1"/>
</dbReference>
<evidence type="ECO:0000313" key="1">
    <source>
        <dbReference type="EMBL" id="CAD8220467.1"/>
    </source>
</evidence>
<dbReference type="AlphaFoldDB" id="A0A7R9SZZ9"/>